<dbReference type="PaxDb" id="584708-Apau_1736"/>
<keyword evidence="4 6" id="KW-1133">Transmembrane helix</keyword>
<dbReference type="HOGENOM" id="CLU_040769_1_3_0"/>
<dbReference type="EMBL" id="CM001022">
    <property type="protein sequence ID" value="EFQ24154.1"/>
    <property type="molecule type" value="Genomic_DNA"/>
</dbReference>
<dbReference type="OrthoDB" id="9792579at2"/>
<dbReference type="RefSeq" id="WP_006301375.1">
    <property type="nucleotide sequence ID" value="NZ_CM001022.1"/>
</dbReference>
<evidence type="ECO:0000256" key="6">
    <source>
        <dbReference type="SAM" id="Phobius"/>
    </source>
</evidence>
<dbReference type="AlphaFoldDB" id="E3CV67"/>
<feature type="transmembrane region" description="Helical" evidence="6">
    <location>
        <begin position="278"/>
        <end position="300"/>
    </location>
</feature>
<feature type="transmembrane region" description="Helical" evidence="6">
    <location>
        <begin position="156"/>
        <end position="174"/>
    </location>
</feature>
<dbReference type="Pfam" id="PF02653">
    <property type="entry name" value="BPD_transp_2"/>
    <property type="match status" value="1"/>
</dbReference>
<keyword evidence="5 6" id="KW-0472">Membrane</keyword>
<feature type="transmembrane region" description="Helical" evidence="6">
    <location>
        <begin position="44"/>
        <end position="65"/>
    </location>
</feature>
<evidence type="ECO:0000313" key="7">
    <source>
        <dbReference type="EMBL" id="EFQ24154.1"/>
    </source>
</evidence>
<feature type="transmembrane region" description="Helical" evidence="6">
    <location>
        <begin position="71"/>
        <end position="91"/>
    </location>
</feature>
<sequence>MWQTFLENFSLVMDYTQVHSTIRSSMPILYATMACILTQQADILNVGVEGIMLCGAFTAVAVSYFSGSWVLALLAAVVVGVVMAAVMAVAHLRYKADIFVVGMGVNMLALALTRLLLDRLLHASGSFLDKGIVPMPRIHLTFLEGNEVLSSLFSDYSLFEPLGLLLVLFLQWLLYRTVWGLRLRSVGLHPLAAATAGISVFRRKFEVMLYSGVLGGVAGAYLSLGYSRMFAENMTNGRGFMGVAAMFFGGGDPLRSALGCFIFGFTDSVGARLQSLGFPSQFILMIPYVATIAVLAAAMIRKDWARKRARSALTGADEGGKA</sequence>
<reference evidence="7 8" key="1">
    <citation type="journal article" date="2010" name="Stand. Genomic Sci.">
        <title>Non-contiguous finished genome sequence of Aminomonas paucivorans type strain (GLU-3).</title>
        <authorList>
            <person name="Pitluck S."/>
            <person name="Yasawong M."/>
            <person name="Held B."/>
            <person name="Lapidus A."/>
            <person name="Nolan M."/>
            <person name="Copeland A."/>
            <person name="Lucas S."/>
            <person name="Del Rio T.G."/>
            <person name="Tice H."/>
            <person name="Cheng J.F."/>
            <person name="Chertkov O."/>
            <person name="Goodwin L."/>
            <person name="Tapia R."/>
            <person name="Han C."/>
            <person name="Liolios K."/>
            <person name="Ivanova N."/>
            <person name="Mavromatis K."/>
            <person name="Ovchinnikova G."/>
            <person name="Pati A."/>
            <person name="Chen A."/>
            <person name="Palaniappan K."/>
            <person name="Land M."/>
            <person name="Hauser L."/>
            <person name="Chang Y.J."/>
            <person name="Jeffries C.D."/>
            <person name="Pukall R."/>
            <person name="Spring S."/>
            <person name="Rohde M."/>
            <person name="Sikorski J."/>
            <person name="Goker M."/>
            <person name="Woyke T."/>
            <person name="Bristow J."/>
            <person name="Eisen J.A."/>
            <person name="Markowitz V."/>
            <person name="Hugenholtz P."/>
            <person name="Kyrpides N.C."/>
            <person name="Klenk H.P."/>
        </authorList>
    </citation>
    <scope>NUCLEOTIDE SEQUENCE [LARGE SCALE GENOMIC DNA]</scope>
    <source>
        <strain evidence="7 8">DSM 12260</strain>
    </source>
</reference>
<evidence type="ECO:0000313" key="8">
    <source>
        <dbReference type="Proteomes" id="UP000005096"/>
    </source>
</evidence>
<dbReference type="CDD" id="cd06580">
    <property type="entry name" value="TM_PBP1_transp_TpRbsC_like"/>
    <property type="match status" value="1"/>
</dbReference>
<protein>
    <submittedName>
        <fullName evidence="7">Nucleoside ABC transporter membrane protein</fullName>
    </submittedName>
</protein>
<feature type="transmembrane region" description="Helical" evidence="6">
    <location>
        <begin position="207"/>
        <end position="227"/>
    </location>
</feature>
<dbReference type="Proteomes" id="UP000005096">
    <property type="component" value="Chromosome"/>
</dbReference>
<evidence type="ECO:0000256" key="1">
    <source>
        <dbReference type="ARBA" id="ARBA00004651"/>
    </source>
</evidence>
<keyword evidence="2" id="KW-1003">Cell membrane</keyword>
<dbReference type="InterPro" id="IPR001851">
    <property type="entry name" value="ABC_transp_permease"/>
</dbReference>
<accession>E3CV67</accession>
<evidence type="ECO:0000256" key="2">
    <source>
        <dbReference type="ARBA" id="ARBA00022475"/>
    </source>
</evidence>
<comment type="subcellular location">
    <subcellularLocation>
        <location evidence="1">Cell membrane</location>
        <topology evidence="1">Multi-pass membrane protein</topology>
    </subcellularLocation>
</comment>
<evidence type="ECO:0000256" key="5">
    <source>
        <dbReference type="ARBA" id="ARBA00023136"/>
    </source>
</evidence>
<proteinExistence type="predicted"/>
<dbReference type="PANTHER" id="PTHR43370">
    <property type="entry name" value="SUGAR ABC TRANSPORTER INTEGRAL MEMBRANE PROTEIN-RELATED"/>
    <property type="match status" value="1"/>
</dbReference>
<dbReference type="PANTHER" id="PTHR43370:SF1">
    <property type="entry name" value="GUANOSINE ABC TRANSPORTER PERMEASE PROTEIN NUPQ"/>
    <property type="match status" value="1"/>
</dbReference>
<name>E3CV67_9BACT</name>
<dbReference type="GO" id="GO:0005886">
    <property type="term" value="C:plasma membrane"/>
    <property type="evidence" value="ECO:0007669"/>
    <property type="project" value="UniProtKB-SubCell"/>
</dbReference>
<evidence type="ECO:0000256" key="4">
    <source>
        <dbReference type="ARBA" id="ARBA00022989"/>
    </source>
</evidence>
<keyword evidence="3 6" id="KW-0812">Transmembrane</keyword>
<gene>
    <name evidence="7" type="ORF">Apau_1736</name>
</gene>
<evidence type="ECO:0000256" key="3">
    <source>
        <dbReference type="ARBA" id="ARBA00022692"/>
    </source>
</evidence>
<feature type="transmembrane region" description="Helical" evidence="6">
    <location>
        <begin position="98"/>
        <end position="117"/>
    </location>
</feature>
<dbReference type="eggNOG" id="COG1079">
    <property type="taxonomic scope" value="Bacteria"/>
</dbReference>
<dbReference type="STRING" id="584708.Apau_1736"/>
<organism evidence="7 8">
    <name type="scientific">Aminomonas paucivorans DSM 12260</name>
    <dbReference type="NCBI Taxonomy" id="584708"/>
    <lineage>
        <taxon>Bacteria</taxon>
        <taxon>Thermotogati</taxon>
        <taxon>Synergistota</taxon>
        <taxon>Synergistia</taxon>
        <taxon>Synergistales</taxon>
        <taxon>Synergistaceae</taxon>
        <taxon>Aminomonas</taxon>
    </lineage>
</organism>
<keyword evidence="8" id="KW-1185">Reference proteome</keyword>
<dbReference type="GO" id="GO:0022857">
    <property type="term" value="F:transmembrane transporter activity"/>
    <property type="evidence" value="ECO:0007669"/>
    <property type="project" value="InterPro"/>
</dbReference>